<evidence type="ECO:0000313" key="1">
    <source>
        <dbReference type="EMBL" id="SDG74494.1"/>
    </source>
</evidence>
<sequence length="51" mass="5693">MKPGNHQTQCLNGANACGTTVLNDERGKFAVYKHSPSKSVLFFIFDVYETK</sequence>
<dbReference type="AlphaFoldDB" id="A0A1G7WRH7"/>
<protein>
    <submittedName>
        <fullName evidence="1">Uncharacterized protein</fullName>
    </submittedName>
</protein>
<dbReference type="Proteomes" id="UP000198956">
    <property type="component" value="Unassembled WGS sequence"/>
</dbReference>
<accession>A0A1G7WRH7</accession>
<organism evidence="1 2">
    <name type="scientific">Aneurinibacillus thermoaerophilus</name>
    <dbReference type="NCBI Taxonomy" id="143495"/>
    <lineage>
        <taxon>Bacteria</taxon>
        <taxon>Bacillati</taxon>
        <taxon>Bacillota</taxon>
        <taxon>Bacilli</taxon>
        <taxon>Bacillales</taxon>
        <taxon>Paenibacillaceae</taxon>
        <taxon>Aneurinibacillus group</taxon>
        <taxon>Aneurinibacillus</taxon>
    </lineage>
</organism>
<dbReference type="EMBL" id="FNDE01000002">
    <property type="protein sequence ID" value="SDG74494.1"/>
    <property type="molecule type" value="Genomic_DNA"/>
</dbReference>
<evidence type="ECO:0000313" key="2">
    <source>
        <dbReference type="Proteomes" id="UP000198956"/>
    </source>
</evidence>
<reference evidence="1 2" key="1">
    <citation type="submission" date="2016-10" db="EMBL/GenBank/DDBJ databases">
        <authorList>
            <person name="de Groot N.N."/>
        </authorList>
    </citation>
    <scope>NUCLEOTIDE SEQUENCE [LARGE SCALE GENOMIC DNA]</scope>
    <source>
        <strain evidence="1 2">L 420-91</strain>
    </source>
</reference>
<proteinExistence type="predicted"/>
<name>A0A1G7WRH7_ANETH</name>
<gene>
    <name evidence="1" type="ORF">SAMN04489735_100283</name>
</gene>